<name>A0A8J2HEN4_COTCN</name>
<protein>
    <submittedName>
        <fullName evidence="1">Uncharacterized protein</fullName>
    </submittedName>
</protein>
<dbReference type="AlphaFoldDB" id="A0A8J2HEN4"/>
<gene>
    <name evidence="1" type="ORF">HICCMSTLAB_LOCUS6947</name>
</gene>
<comment type="caution">
    <text evidence="1">The sequence shown here is derived from an EMBL/GenBank/DDBJ whole genome shotgun (WGS) entry which is preliminary data.</text>
</comment>
<dbReference type="OrthoDB" id="7483346at2759"/>
<evidence type="ECO:0000313" key="1">
    <source>
        <dbReference type="EMBL" id="CAG5093611.1"/>
    </source>
</evidence>
<dbReference type="EMBL" id="CAJNRD030001120">
    <property type="protein sequence ID" value="CAG5093611.1"/>
    <property type="molecule type" value="Genomic_DNA"/>
</dbReference>
<accession>A0A8J2HEN4</accession>
<sequence>WCIINGLKLNPNKTKAVIFGSAQKLADVQCEVIPNIVVNDTIVDYCKSVNYRGVILQDTLIWSLQITEVCKSSMRTEILEPRLRRGDIRQNYLELSVYHSAKYEKSFLISDFKIWNQLPADCTTLPTFMEFRIACYEYFLQSDRS</sequence>
<keyword evidence="2" id="KW-1185">Reference proteome</keyword>
<proteinExistence type="predicted"/>
<dbReference type="Proteomes" id="UP000786811">
    <property type="component" value="Unassembled WGS sequence"/>
</dbReference>
<feature type="non-terminal residue" evidence="1">
    <location>
        <position position="1"/>
    </location>
</feature>
<evidence type="ECO:0000313" key="2">
    <source>
        <dbReference type="Proteomes" id="UP000786811"/>
    </source>
</evidence>
<reference evidence="1" key="1">
    <citation type="submission" date="2021-04" db="EMBL/GenBank/DDBJ databases">
        <authorList>
            <person name="Chebbi M.A.C M."/>
        </authorList>
    </citation>
    <scope>NUCLEOTIDE SEQUENCE</scope>
</reference>
<organism evidence="1 2">
    <name type="scientific">Cotesia congregata</name>
    <name type="common">Parasitoid wasp</name>
    <name type="synonym">Apanteles congregatus</name>
    <dbReference type="NCBI Taxonomy" id="51543"/>
    <lineage>
        <taxon>Eukaryota</taxon>
        <taxon>Metazoa</taxon>
        <taxon>Ecdysozoa</taxon>
        <taxon>Arthropoda</taxon>
        <taxon>Hexapoda</taxon>
        <taxon>Insecta</taxon>
        <taxon>Pterygota</taxon>
        <taxon>Neoptera</taxon>
        <taxon>Endopterygota</taxon>
        <taxon>Hymenoptera</taxon>
        <taxon>Apocrita</taxon>
        <taxon>Ichneumonoidea</taxon>
        <taxon>Braconidae</taxon>
        <taxon>Microgastrinae</taxon>
        <taxon>Cotesia</taxon>
    </lineage>
</organism>